<feature type="compositionally biased region" description="Basic and acidic residues" evidence="1">
    <location>
        <begin position="31"/>
        <end position="42"/>
    </location>
</feature>
<feature type="compositionally biased region" description="Polar residues" evidence="1">
    <location>
        <begin position="43"/>
        <end position="56"/>
    </location>
</feature>
<feature type="region of interest" description="Disordered" evidence="1">
    <location>
        <begin position="1"/>
        <end position="85"/>
    </location>
</feature>
<evidence type="ECO:0000313" key="3">
    <source>
        <dbReference type="Proteomes" id="UP001156882"/>
    </source>
</evidence>
<proteinExistence type="predicted"/>
<dbReference type="Proteomes" id="UP001156882">
    <property type="component" value="Unassembled WGS sequence"/>
</dbReference>
<dbReference type="RefSeq" id="WP_284313675.1">
    <property type="nucleotide sequence ID" value="NZ_BSPC01000031.1"/>
</dbReference>
<gene>
    <name evidence="2" type="ORF">GCM10007874_36080</name>
</gene>
<keyword evidence="3" id="KW-1185">Reference proteome</keyword>
<reference evidence="3" key="1">
    <citation type="journal article" date="2019" name="Int. J. Syst. Evol. Microbiol.">
        <title>The Global Catalogue of Microorganisms (GCM) 10K type strain sequencing project: providing services to taxonomists for standard genome sequencing and annotation.</title>
        <authorList>
            <consortium name="The Broad Institute Genomics Platform"/>
            <consortium name="The Broad Institute Genome Sequencing Center for Infectious Disease"/>
            <person name="Wu L."/>
            <person name="Ma J."/>
        </authorList>
    </citation>
    <scope>NUCLEOTIDE SEQUENCE [LARGE SCALE GENOMIC DNA]</scope>
    <source>
        <strain evidence="3">NBRC 101365</strain>
    </source>
</reference>
<sequence length="85" mass="9229">MSNTKRPKEEKGLQPEALREFEAAARAGGKKPKDQGMTEKSDTASLPDSPGRQQKAATEVVEAGVDHDPKSMTEVVQKSKDPRIP</sequence>
<evidence type="ECO:0000313" key="2">
    <source>
        <dbReference type="EMBL" id="GLS20591.1"/>
    </source>
</evidence>
<accession>A0ABQ6CJN8</accession>
<name>A0ABQ6CJN8_9HYPH</name>
<feature type="compositionally biased region" description="Basic and acidic residues" evidence="1">
    <location>
        <begin position="64"/>
        <end position="85"/>
    </location>
</feature>
<organism evidence="2 3">
    <name type="scientific">Labrys miyagiensis</name>
    <dbReference type="NCBI Taxonomy" id="346912"/>
    <lineage>
        <taxon>Bacteria</taxon>
        <taxon>Pseudomonadati</taxon>
        <taxon>Pseudomonadota</taxon>
        <taxon>Alphaproteobacteria</taxon>
        <taxon>Hyphomicrobiales</taxon>
        <taxon>Xanthobacteraceae</taxon>
        <taxon>Labrys</taxon>
    </lineage>
</organism>
<evidence type="ECO:0000256" key="1">
    <source>
        <dbReference type="SAM" id="MobiDB-lite"/>
    </source>
</evidence>
<dbReference type="EMBL" id="BSPC01000031">
    <property type="protein sequence ID" value="GLS20591.1"/>
    <property type="molecule type" value="Genomic_DNA"/>
</dbReference>
<protein>
    <submittedName>
        <fullName evidence="2">Uncharacterized protein</fullName>
    </submittedName>
</protein>
<feature type="compositionally biased region" description="Basic and acidic residues" evidence="1">
    <location>
        <begin position="1"/>
        <end position="23"/>
    </location>
</feature>
<comment type="caution">
    <text evidence="2">The sequence shown here is derived from an EMBL/GenBank/DDBJ whole genome shotgun (WGS) entry which is preliminary data.</text>
</comment>